<dbReference type="OrthoDB" id="360653at2759"/>
<dbReference type="EMBL" id="PYWC01000017">
    <property type="protein sequence ID" value="PWW78072.1"/>
    <property type="molecule type" value="Genomic_DNA"/>
</dbReference>
<gene>
    <name evidence="1" type="ORF">C7212DRAFT_363024</name>
</gene>
<organism evidence="1 2">
    <name type="scientific">Tuber magnatum</name>
    <name type="common">white Piedmont truffle</name>
    <dbReference type="NCBI Taxonomy" id="42249"/>
    <lineage>
        <taxon>Eukaryota</taxon>
        <taxon>Fungi</taxon>
        <taxon>Dikarya</taxon>
        <taxon>Ascomycota</taxon>
        <taxon>Pezizomycotina</taxon>
        <taxon>Pezizomycetes</taxon>
        <taxon>Pezizales</taxon>
        <taxon>Tuberaceae</taxon>
        <taxon>Tuber</taxon>
    </lineage>
</organism>
<accession>A0A317SUM4</accession>
<evidence type="ECO:0000313" key="2">
    <source>
        <dbReference type="Proteomes" id="UP000246991"/>
    </source>
</evidence>
<keyword evidence="2" id="KW-1185">Reference proteome</keyword>
<evidence type="ECO:0000313" key="1">
    <source>
        <dbReference type="EMBL" id="PWW78072.1"/>
    </source>
</evidence>
<name>A0A317SUM4_9PEZI</name>
<dbReference type="AlphaFoldDB" id="A0A317SUM4"/>
<sequence length="101" mass="11005">MVNQIVSFADSEGGVGPRILEPNSEVLLVNLGNILHQSPVSRREHMMYPSKAGESQRDCAERKRVGELEGTQPLSNFDFLKVNPLITNLSNAGTSTVVKPS</sequence>
<reference evidence="1 2" key="1">
    <citation type="submission" date="2018-03" db="EMBL/GenBank/DDBJ databases">
        <title>Genomes of Pezizomycetes fungi and the evolution of truffles.</title>
        <authorList>
            <person name="Murat C."/>
            <person name="Payen T."/>
            <person name="Noel B."/>
            <person name="Kuo A."/>
            <person name="Martin F.M."/>
        </authorList>
    </citation>
    <scope>NUCLEOTIDE SEQUENCE [LARGE SCALE GENOMIC DNA]</scope>
    <source>
        <strain evidence="1">091103-1</strain>
    </source>
</reference>
<dbReference type="Proteomes" id="UP000246991">
    <property type="component" value="Unassembled WGS sequence"/>
</dbReference>
<protein>
    <submittedName>
        <fullName evidence="1">Uncharacterized protein</fullName>
    </submittedName>
</protein>
<proteinExistence type="predicted"/>
<comment type="caution">
    <text evidence="1">The sequence shown here is derived from an EMBL/GenBank/DDBJ whole genome shotgun (WGS) entry which is preliminary data.</text>
</comment>